<comment type="catalytic activity">
    <reaction evidence="1 10">
        <text>2 D-sedoheptulose 7-phosphate = D-glycero-alpha-D-manno-heptose 7-phosphate + D-glycero-beta-D-manno-heptose 7-phosphate</text>
        <dbReference type="Rhea" id="RHEA:27489"/>
        <dbReference type="ChEBI" id="CHEBI:57483"/>
        <dbReference type="ChEBI" id="CHEBI:60203"/>
        <dbReference type="ChEBI" id="CHEBI:60204"/>
        <dbReference type="EC" id="5.3.1.28"/>
    </reaction>
</comment>
<organism evidence="12 13">
    <name type="scientific">Methylocystis rosea</name>
    <dbReference type="NCBI Taxonomy" id="173366"/>
    <lineage>
        <taxon>Bacteria</taxon>
        <taxon>Pseudomonadati</taxon>
        <taxon>Pseudomonadota</taxon>
        <taxon>Alphaproteobacteria</taxon>
        <taxon>Hyphomicrobiales</taxon>
        <taxon>Methylocystaceae</taxon>
        <taxon>Methylocystis</taxon>
    </lineage>
</organism>
<dbReference type="GO" id="GO:0016853">
    <property type="term" value="F:isomerase activity"/>
    <property type="evidence" value="ECO:0007669"/>
    <property type="project" value="UniProtKB-KW"/>
</dbReference>
<feature type="binding site" evidence="10">
    <location>
        <position position="52"/>
    </location>
    <ligand>
        <name>Zn(2+)</name>
        <dbReference type="ChEBI" id="CHEBI:29105"/>
    </ligand>
</feature>
<keyword evidence="6 10" id="KW-0479">Metal-binding</keyword>
<feature type="binding site" evidence="10">
    <location>
        <position position="159"/>
    </location>
    <ligand>
        <name>substrate</name>
    </ligand>
</feature>
<feature type="domain" description="SIS" evidence="11">
    <location>
        <begin position="24"/>
        <end position="183"/>
    </location>
</feature>
<dbReference type="Gene3D" id="3.40.50.10490">
    <property type="entry name" value="Glucose-6-phosphate isomerase like protein, domain 1"/>
    <property type="match status" value="1"/>
</dbReference>
<evidence type="ECO:0000259" key="11">
    <source>
        <dbReference type="PROSITE" id="PS51464"/>
    </source>
</evidence>
<dbReference type="InterPro" id="IPR046348">
    <property type="entry name" value="SIS_dom_sf"/>
</dbReference>
<evidence type="ECO:0000256" key="1">
    <source>
        <dbReference type="ARBA" id="ARBA00000348"/>
    </source>
</evidence>
<dbReference type="InterPro" id="IPR050099">
    <property type="entry name" value="SIS_GmhA/DiaA_subfam"/>
</dbReference>
<keyword evidence="13" id="KW-1185">Reference proteome</keyword>
<comment type="subcellular location">
    <subcellularLocation>
        <location evidence="3 10">Cytoplasm</location>
    </subcellularLocation>
</comment>
<dbReference type="CDD" id="cd05006">
    <property type="entry name" value="SIS_GmhA"/>
    <property type="match status" value="1"/>
</dbReference>
<proteinExistence type="inferred from homology"/>
<reference evidence="13" key="1">
    <citation type="submission" date="2019-09" db="EMBL/GenBank/DDBJ databases">
        <title>Isolation and complete genome sequencing of Methylocystis species.</title>
        <authorList>
            <person name="Rumah B.L."/>
            <person name="Stead C.E."/>
            <person name="Stevens B.C."/>
            <person name="Minton N.P."/>
            <person name="Grosse-Honebrink A."/>
            <person name="Zhang Y."/>
        </authorList>
    </citation>
    <scope>NUCLEOTIDE SEQUENCE [LARGE SCALE GENOMIC DNA]</scope>
    <source>
        <strain evidence="13">BRCS1</strain>
    </source>
</reference>
<evidence type="ECO:0000256" key="7">
    <source>
        <dbReference type="ARBA" id="ARBA00022833"/>
    </source>
</evidence>
<evidence type="ECO:0000256" key="10">
    <source>
        <dbReference type="HAMAP-Rule" id="MF_00067"/>
    </source>
</evidence>
<comment type="cofactor">
    <cofactor evidence="10">
        <name>Zn(2+)</name>
        <dbReference type="ChEBI" id="CHEBI:29105"/>
    </cofactor>
    <text evidence="10">Binds 1 zinc ion per subunit.</text>
</comment>
<dbReference type="PROSITE" id="PS51464">
    <property type="entry name" value="SIS"/>
    <property type="match status" value="1"/>
</dbReference>
<keyword evidence="8 10" id="KW-0413">Isomerase</keyword>
<evidence type="ECO:0000256" key="6">
    <source>
        <dbReference type="ARBA" id="ARBA00022723"/>
    </source>
</evidence>
<feature type="binding site" evidence="10">
    <location>
        <begin position="107"/>
        <end position="109"/>
    </location>
    <ligand>
        <name>substrate</name>
    </ligand>
</feature>
<keyword evidence="9 10" id="KW-0119">Carbohydrate metabolism</keyword>
<comment type="similarity">
    <text evidence="4 10">Belongs to the SIS family. GmhA subfamily.</text>
</comment>
<feature type="binding site" evidence="10">
    <location>
        <begin position="81"/>
        <end position="82"/>
    </location>
    <ligand>
        <name>substrate</name>
    </ligand>
</feature>
<dbReference type="Proteomes" id="UP000424673">
    <property type="component" value="Chromosome"/>
</dbReference>
<dbReference type="PANTHER" id="PTHR30390">
    <property type="entry name" value="SEDOHEPTULOSE 7-PHOSPHATE ISOMERASE / DNAA INITIATOR-ASSOCIATING FACTOR FOR REPLICATION INITIATION"/>
    <property type="match status" value="1"/>
</dbReference>
<evidence type="ECO:0000256" key="4">
    <source>
        <dbReference type="ARBA" id="ARBA00009894"/>
    </source>
</evidence>
<name>A0ABX6EM77_9HYPH</name>
<evidence type="ECO:0000256" key="5">
    <source>
        <dbReference type="ARBA" id="ARBA00022490"/>
    </source>
</evidence>
<feature type="binding site" evidence="10">
    <location>
        <position position="52"/>
    </location>
    <ligand>
        <name>substrate</name>
    </ligand>
</feature>
<comment type="miscellaneous">
    <text evidence="10">The reaction produces a racemic mixture of D-glycero-alpha-D-manno-heptose 7-phosphate and D-glycero-beta-D-manno-heptose 7-phosphate.</text>
</comment>
<evidence type="ECO:0000256" key="3">
    <source>
        <dbReference type="ARBA" id="ARBA00004496"/>
    </source>
</evidence>
<comment type="subunit">
    <text evidence="10">Homotetramer.</text>
</comment>
<sequence>MAVLRAASEDEAFKQAIVDIGARIADSLRAGGKALFAGNGGSAGDAQHIAGEFVSRLNFDRAPLAGLALTTDTSVLTAIGNDYGYADVFSRQIAGLGRPGDVFVAITTSGNSENILKAVHVARANGIAVIGLTGRQGGKLASACDICLHVPSDSTPLIQQVHIVAAHLICGLVENAMFAEEASRYQDSYT</sequence>
<protein>
    <recommendedName>
        <fullName evidence="10">Phosphoheptose isomerase</fullName>
        <ecNumber evidence="10">5.3.1.28</ecNumber>
    </recommendedName>
    <alternativeName>
        <fullName evidence="10">Sedoheptulose 7-phosphate isomerase</fullName>
    </alternativeName>
</protein>
<gene>
    <name evidence="10" type="primary">gmhA</name>
    <name evidence="12" type="ORF">F7D13_01110</name>
</gene>
<feature type="binding site" evidence="10">
    <location>
        <position position="112"/>
    </location>
    <ligand>
        <name>substrate</name>
    </ligand>
</feature>
<evidence type="ECO:0000256" key="8">
    <source>
        <dbReference type="ARBA" id="ARBA00023235"/>
    </source>
</evidence>
<dbReference type="PANTHER" id="PTHR30390:SF6">
    <property type="entry name" value="DNAA INITIATOR-ASSOCIATING PROTEIN DIAA"/>
    <property type="match status" value="1"/>
</dbReference>
<comment type="pathway">
    <text evidence="10">Carbohydrate biosynthesis; D-glycero-D-manno-heptose 7-phosphate biosynthesis; D-glycero-alpha-D-manno-heptose 7-phosphate and D-glycero-beta-D-manno-heptose 7-phosphate from sedoheptulose 7-phosphate: step 1/1.</text>
</comment>
<dbReference type="InterPro" id="IPR001347">
    <property type="entry name" value="SIS_dom"/>
</dbReference>
<reference evidence="12 13" key="2">
    <citation type="journal article" date="2021" name="AMB Express">
        <title>Isolation and characterisation of Methylocystis spp. for poly-3-hydroxybutyrate production using waste methane feedstocks.</title>
        <authorList>
            <person name="Rumah B.L."/>
            <person name="Stead C.E."/>
            <person name="Claxton Stevens B.H."/>
            <person name="Minton N.P."/>
            <person name="Grosse-Honebrink A."/>
            <person name="Zhang Y."/>
        </authorList>
    </citation>
    <scope>NUCLEOTIDE SEQUENCE [LARGE SCALE GENOMIC DNA]</scope>
    <source>
        <strain evidence="12 13">BRCS1</strain>
    </source>
</reference>
<feature type="binding site" evidence="10">
    <location>
        <begin position="39"/>
        <end position="41"/>
    </location>
    <ligand>
        <name>substrate</name>
    </ligand>
</feature>
<dbReference type="Pfam" id="PF13580">
    <property type="entry name" value="SIS_2"/>
    <property type="match status" value="1"/>
</dbReference>
<feature type="binding site" evidence="10">
    <location>
        <position position="159"/>
    </location>
    <ligand>
        <name>Zn(2+)</name>
        <dbReference type="ChEBI" id="CHEBI:29105"/>
    </ligand>
</feature>
<accession>A0ABX6EM77</accession>
<evidence type="ECO:0000313" key="13">
    <source>
        <dbReference type="Proteomes" id="UP000424673"/>
    </source>
</evidence>
<keyword evidence="7 10" id="KW-0862">Zinc</keyword>
<feature type="binding site" evidence="10">
    <location>
        <position position="167"/>
    </location>
    <ligand>
        <name>Zn(2+)</name>
        <dbReference type="ChEBI" id="CHEBI:29105"/>
    </ligand>
</feature>
<evidence type="ECO:0000256" key="9">
    <source>
        <dbReference type="ARBA" id="ARBA00023277"/>
    </source>
</evidence>
<feature type="binding site" evidence="10">
    <location>
        <position position="48"/>
    </location>
    <ligand>
        <name>Zn(2+)</name>
        <dbReference type="ChEBI" id="CHEBI:29105"/>
    </ligand>
</feature>
<evidence type="ECO:0000256" key="2">
    <source>
        <dbReference type="ARBA" id="ARBA00003172"/>
    </source>
</evidence>
<dbReference type="EMBL" id="CP044328">
    <property type="protein sequence ID" value="QGM95492.1"/>
    <property type="molecule type" value="Genomic_DNA"/>
</dbReference>
<comment type="function">
    <text evidence="2 10">Catalyzes the isomerization of sedoheptulose 7-phosphate in D-glycero-D-manno-heptose 7-phosphate.</text>
</comment>
<dbReference type="HAMAP" id="MF_00067">
    <property type="entry name" value="GmhA"/>
    <property type="match status" value="1"/>
</dbReference>
<dbReference type="InterPro" id="IPR035461">
    <property type="entry name" value="GmhA/DiaA"/>
</dbReference>
<evidence type="ECO:0000313" key="12">
    <source>
        <dbReference type="EMBL" id="QGM95492.1"/>
    </source>
</evidence>
<dbReference type="InterPro" id="IPR004515">
    <property type="entry name" value="Phosphoheptose_Isoase"/>
</dbReference>
<keyword evidence="5 10" id="KW-0963">Cytoplasm</keyword>
<dbReference type="EC" id="5.3.1.28" evidence="10"/>
<dbReference type="SUPFAM" id="SSF53697">
    <property type="entry name" value="SIS domain"/>
    <property type="match status" value="1"/>
</dbReference>